<keyword evidence="3" id="KW-1185">Reference proteome</keyword>
<dbReference type="Proteomes" id="UP001341840">
    <property type="component" value="Unassembled WGS sequence"/>
</dbReference>
<reference evidence="2 3" key="1">
    <citation type="journal article" date="2023" name="Plants (Basel)">
        <title>Bridging the Gap: Combining Genomics and Transcriptomics Approaches to Understand Stylosanthes scabra, an Orphan Legume from the Brazilian Caatinga.</title>
        <authorList>
            <person name="Ferreira-Neto J.R.C."/>
            <person name="da Silva M.D."/>
            <person name="Binneck E."/>
            <person name="de Melo N.F."/>
            <person name="da Silva R.H."/>
            <person name="de Melo A.L.T.M."/>
            <person name="Pandolfi V."/>
            <person name="Bustamante F.O."/>
            <person name="Brasileiro-Vidal A.C."/>
            <person name="Benko-Iseppon A.M."/>
        </authorList>
    </citation>
    <scope>NUCLEOTIDE SEQUENCE [LARGE SCALE GENOMIC DNA]</scope>
    <source>
        <tissue evidence="2">Leaves</tissue>
    </source>
</reference>
<protein>
    <submittedName>
        <fullName evidence="2">Uncharacterized protein</fullName>
    </submittedName>
</protein>
<name>A0ABU6SZX4_9FABA</name>
<proteinExistence type="predicted"/>
<feature type="compositionally biased region" description="Basic residues" evidence="1">
    <location>
        <begin position="35"/>
        <end position="49"/>
    </location>
</feature>
<gene>
    <name evidence="2" type="ORF">PIB30_109238</name>
</gene>
<feature type="non-terminal residue" evidence="2">
    <location>
        <position position="1"/>
    </location>
</feature>
<dbReference type="EMBL" id="JASCZI010065902">
    <property type="protein sequence ID" value="MED6142012.1"/>
    <property type="molecule type" value="Genomic_DNA"/>
</dbReference>
<organism evidence="2 3">
    <name type="scientific">Stylosanthes scabra</name>
    <dbReference type="NCBI Taxonomy" id="79078"/>
    <lineage>
        <taxon>Eukaryota</taxon>
        <taxon>Viridiplantae</taxon>
        <taxon>Streptophyta</taxon>
        <taxon>Embryophyta</taxon>
        <taxon>Tracheophyta</taxon>
        <taxon>Spermatophyta</taxon>
        <taxon>Magnoliopsida</taxon>
        <taxon>eudicotyledons</taxon>
        <taxon>Gunneridae</taxon>
        <taxon>Pentapetalae</taxon>
        <taxon>rosids</taxon>
        <taxon>fabids</taxon>
        <taxon>Fabales</taxon>
        <taxon>Fabaceae</taxon>
        <taxon>Papilionoideae</taxon>
        <taxon>50 kb inversion clade</taxon>
        <taxon>dalbergioids sensu lato</taxon>
        <taxon>Dalbergieae</taxon>
        <taxon>Pterocarpus clade</taxon>
        <taxon>Stylosanthes</taxon>
    </lineage>
</organism>
<feature type="non-terminal residue" evidence="2">
    <location>
        <position position="61"/>
    </location>
</feature>
<comment type="caution">
    <text evidence="2">The sequence shown here is derived from an EMBL/GenBank/DDBJ whole genome shotgun (WGS) entry which is preliminary data.</text>
</comment>
<feature type="region of interest" description="Disordered" evidence="1">
    <location>
        <begin position="30"/>
        <end position="61"/>
    </location>
</feature>
<accession>A0ABU6SZX4</accession>
<evidence type="ECO:0000256" key="1">
    <source>
        <dbReference type="SAM" id="MobiDB-lite"/>
    </source>
</evidence>
<sequence length="61" mass="6890">LTSLHLFPCCCRLRLRRVVVAALHVTACAPIQQRPQRHRPAAASARRHNSPNSPARQHKHP</sequence>
<evidence type="ECO:0000313" key="3">
    <source>
        <dbReference type="Proteomes" id="UP001341840"/>
    </source>
</evidence>
<evidence type="ECO:0000313" key="2">
    <source>
        <dbReference type="EMBL" id="MED6142012.1"/>
    </source>
</evidence>